<evidence type="ECO:0000313" key="2">
    <source>
        <dbReference type="Proteomes" id="UP000255286"/>
    </source>
</evidence>
<gene>
    <name evidence="1" type="ORF">NCTC8782_04450</name>
</gene>
<reference evidence="1 2" key="1">
    <citation type="submission" date="2018-06" db="EMBL/GenBank/DDBJ databases">
        <authorList>
            <consortium name="Pathogen Informatics"/>
            <person name="Doyle S."/>
        </authorList>
    </citation>
    <scope>NUCLEOTIDE SEQUENCE [LARGE SCALE GENOMIC DNA]</scope>
    <source>
        <strain evidence="1 2">NCTC8782</strain>
    </source>
</reference>
<sequence>MKIILSRIIMRLFRIINSNERLRERIIRLLLKSNLYDSLKRIHAKISKSVYVHKTPESQPSLAMRKNVVIEYNLSEQTQRMFEILKNNKE</sequence>
<dbReference type="AlphaFoldDB" id="A0A9Q7ZTH8"/>
<evidence type="ECO:0000313" key="1">
    <source>
        <dbReference type="EMBL" id="SUX81811.1"/>
    </source>
</evidence>
<name>A0A9Q7ZTH8_9ENTR</name>
<dbReference type="Proteomes" id="UP000255286">
    <property type="component" value="Unassembled WGS sequence"/>
</dbReference>
<comment type="caution">
    <text evidence="1">The sequence shown here is derived from an EMBL/GenBank/DDBJ whole genome shotgun (WGS) entry which is preliminary data.</text>
</comment>
<dbReference type="EMBL" id="UIGT01000001">
    <property type="protein sequence ID" value="SUX81811.1"/>
    <property type="molecule type" value="Genomic_DNA"/>
</dbReference>
<proteinExistence type="predicted"/>
<accession>A0A9Q7ZTH8</accession>
<protein>
    <submittedName>
        <fullName evidence="1">Uncharacterized protein</fullName>
    </submittedName>
</protein>
<organism evidence="1 2">
    <name type="scientific">Citrobacter youngae</name>
    <dbReference type="NCBI Taxonomy" id="133448"/>
    <lineage>
        <taxon>Bacteria</taxon>
        <taxon>Pseudomonadati</taxon>
        <taxon>Pseudomonadota</taxon>
        <taxon>Gammaproteobacteria</taxon>
        <taxon>Enterobacterales</taxon>
        <taxon>Enterobacteriaceae</taxon>
        <taxon>Citrobacter</taxon>
        <taxon>Citrobacter freundii complex</taxon>
    </lineage>
</organism>